<feature type="transmembrane region" description="Helical" evidence="1">
    <location>
        <begin position="153"/>
        <end position="175"/>
    </location>
</feature>
<dbReference type="AlphaFoldDB" id="A0A177NRA1"/>
<dbReference type="PANTHER" id="PTHR33121">
    <property type="entry name" value="CYCLIC DI-GMP PHOSPHODIESTERASE PDEF"/>
    <property type="match status" value="1"/>
</dbReference>
<dbReference type="InterPro" id="IPR029787">
    <property type="entry name" value="Nucleotide_cyclase"/>
</dbReference>
<feature type="domain" description="EAL" evidence="2">
    <location>
        <begin position="404"/>
        <end position="635"/>
    </location>
</feature>
<dbReference type="Gene3D" id="3.30.110.200">
    <property type="match status" value="1"/>
</dbReference>
<dbReference type="InterPro" id="IPR050706">
    <property type="entry name" value="Cyclic-di-GMP_PDE-like"/>
</dbReference>
<reference evidence="5 6" key="1">
    <citation type="submission" date="2016-03" db="EMBL/GenBank/DDBJ databases">
        <authorList>
            <person name="Ploux O."/>
        </authorList>
    </citation>
    <scope>NUCLEOTIDE SEQUENCE [LARGE SCALE GENOMIC DNA]</scope>
    <source>
        <strain evidence="5 6">R-45370</strain>
    </source>
</reference>
<feature type="domain" description="GGDEF" evidence="4">
    <location>
        <begin position="263"/>
        <end position="397"/>
    </location>
</feature>
<dbReference type="Pfam" id="PF00990">
    <property type="entry name" value="GGDEF"/>
    <property type="match status" value="1"/>
</dbReference>
<accession>A0A177NRA1</accession>
<evidence type="ECO:0000313" key="5">
    <source>
        <dbReference type="EMBL" id="OAI20441.1"/>
    </source>
</evidence>
<dbReference type="Gene3D" id="3.20.20.450">
    <property type="entry name" value="EAL domain"/>
    <property type="match status" value="1"/>
</dbReference>
<keyword evidence="1" id="KW-1133">Transmembrane helix</keyword>
<dbReference type="InterPro" id="IPR042461">
    <property type="entry name" value="LapD_MoxY_peri_C"/>
</dbReference>
<dbReference type="InterPro" id="IPR035919">
    <property type="entry name" value="EAL_sf"/>
</dbReference>
<dbReference type="GO" id="GO:0007165">
    <property type="term" value="P:signal transduction"/>
    <property type="evidence" value="ECO:0007669"/>
    <property type="project" value="InterPro"/>
</dbReference>
<dbReference type="RefSeq" id="WP_066977708.1">
    <property type="nucleotide sequence ID" value="NZ_LUUI01000044.1"/>
</dbReference>
<comment type="caution">
    <text evidence="5">The sequence shown here is derived from an EMBL/GenBank/DDBJ whole genome shotgun (WGS) entry which is preliminary data.</text>
</comment>
<dbReference type="InterPro" id="IPR003660">
    <property type="entry name" value="HAMP_dom"/>
</dbReference>
<dbReference type="InterPro" id="IPR000160">
    <property type="entry name" value="GGDEF_dom"/>
</dbReference>
<dbReference type="InterPro" id="IPR032244">
    <property type="entry name" value="LapD_MoxY_N"/>
</dbReference>
<dbReference type="Proteomes" id="UP000078476">
    <property type="component" value="Unassembled WGS sequence"/>
</dbReference>
<dbReference type="STRING" id="980561.A1359_02975"/>
<dbReference type="PROSITE" id="PS50883">
    <property type="entry name" value="EAL"/>
    <property type="match status" value="1"/>
</dbReference>
<dbReference type="PROSITE" id="PS50887">
    <property type="entry name" value="GGDEF"/>
    <property type="match status" value="1"/>
</dbReference>
<dbReference type="SUPFAM" id="SSF141868">
    <property type="entry name" value="EAL domain-like"/>
    <property type="match status" value="1"/>
</dbReference>
<dbReference type="CDD" id="cd06225">
    <property type="entry name" value="HAMP"/>
    <property type="match status" value="1"/>
</dbReference>
<dbReference type="OrthoDB" id="5894408at2"/>
<protein>
    <recommendedName>
        <fullName evidence="7">Diguanylate cyclase</fullName>
    </recommendedName>
</protein>
<keyword evidence="6" id="KW-1185">Reference proteome</keyword>
<dbReference type="Pfam" id="PF00563">
    <property type="entry name" value="EAL"/>
    <property type="match status" value="1"/>
</dbReference>
<dbReference type="SMART" id="SM00052">
    <property type="entry name" value="EAL"/>
    <property type="match status" value="1"/>
</dbReference>
<sequence>MPLSKQLHVLISTLFLLIFTLNLILSIKNIKDYLQGEAKIHAQNTATSLGLSLSPYIKHPDDPTINSMISAVFDMGYYQEIRLSTGNNVELVSLKNEPQAEGVPGWFVDYIKLEPATATSEISSGWQIGGIIYVTVNPAHAYIKLYSQAKATFYYSLSAFFGSLLLLSLTLRISLASLRKVDQMALAIADGDFVTINKLPWTDEIRNVAKSMNIMSNKLQNAFSALNQQLETLGIKLLQDDLTGLPKKSAFENDVSALNKDSTEAFFVLIKFDGLQELAKLRDSQTIDRYLQTFAQVLQDLTTEQSPPHKLTAYRFHAAEFGLLVVNCHLDDIDTLADKLSKTYSELGNLYHYPDISHIGATPISQTDSLEQIWDAANEAYEQAKLIGANRYFIRKQNISARDIAEWVSLVENTIDCVGYSVILKDPIKNIQTQSLLMEEAAIEVAVQQGKPVPIAPFIAIAENTGRIIDIDKFIISTVLKRIQQNPQSHFLAVNVSPYSINNARFRSWLTEQIQQNTHCAQKLIFSLSAYAISKDFAICHEFFTSLHRFDCKVMIKRFESGNLSAELLKKLNPDYIRLARELTNGISDSPPKQDFVTTLQALANLIDTVLLAENVHSAKDRDTLKNMSVLWTSL</sequence>
<dbReference type="Gene3D" id="3.30.70.270">
    <property type="match status" value="1"/>
</dbReference>
<evidence type="ECO:0000259" key="4">
    <source>
        <dbReference type="PROSITE" id="PS50887"/>
    </source>
</evidence>
<dbReference type="InterPro" id="IPR001633">
    <property type="entry name" value="EAL_dom"/>
</dbReference>
<keyword evidence="1" id="KW-0472">Membrane</keyword>
<dbReference type="GO" id="GO:0071111">
    <property type="term" value="F:cyclic-guanylate-specific phosphodiesterase activity"/>
    <property type="evidence" value="ECO:0007669"/>
    <property type="project" value="InterPro"/>
</dbReference>
<dbReference type="CDD" id="cd01948">
    <property type="entry name" value="EAL"/>
    <property type="match status" value="1"/>
</dbReference>
<organism evidence="5 6">
    <name type="scientific">Methylomonas lenta</name>
    <dbReference type="NCBI Taxonomy" id="980561"/>
    <lineage>
        <taxon>Bacteria</taxon>
        <taxon>Pseudomonadati</taxon>
        <taxon>Pseudomonadota</taxon>
        <taxon>Gammaproteobacteria</taxon>
        <taxon>Methylococcales</taxon>
        <taxon>Methylococcaceae</taxon>
        <taxon>Methylomonas</taxon>
    </lineage>
</organism>
<proteinExistence type="predicted"/>
<dbReference type="SMART" id="SM00267">
    <property type="entry name" value="GGDEF"/>
    <property type="match status" value="1"/>
</dbReference>
<dbReference type="SUPFAM" id="SSF55073">
    <property type="entry name" value="Nucleotide cyclase"/>
    <property type="match status" value="1"/>
</dbReference>
<evidence type="ECO:0008006" key="7">
    <source>
        <dbReference type="Google" id="ProtNLM"/>
    </source>
</evidence>
<gene>
    <name evidence="5" type="ORF">A1359_02975</name>
</gene>
<evidence type="ECO:0000259" key="3">
    <source>
        <dbReference type="PROSITE" id="PS50885"/>
    </source>
</evidence>
<dbReference type="GO" id="GO:0016020">
    <property type="term" value="C:membrane"/>
    <property type="evidence" value="ECO:0007669"/>
    <property type="project" value="InterPro"/>
</dbReference>
<evidence type="ECO:0000256" key="1">
    <source>
        <dbReference type="SAM" id="Phobius"/>
    </source>
</evidence>
<dbReference type="EMBL" id="LUUI01000044">
    <property type="protein sequence ID" value="OAI20441.1"/>
    <property type="molecule type" value="Genomic_DNA"/>
</dbReference>
<dbReference type="PROSITE" id="PS50885">
    <property type="entry name" value="HAMP"/>
    <property type="match status" value="1"/>
</dbReference>
<evidence type="ECO:0000313" key="6">
    <source>
        <dbReference type="Proteomes" id="UP000078476"/>
    </source>
</evidence>
<dbReference type="Pfam" id="PF16448">
    <property type="entry name" value="LapD_MoxY_N"/>
    <property type="match status" value="1"/>
</dbReference>
<keyword evidence="1" id="KW-0812">Transmembrane</keyword>
<name>A0A177NRA1_9GAMM</name>
<feature type="domain" description="HAMP" evidence="3">
    <location>
        <begin position="172"/>
        <end position="224"/>
    </location>
</feature>
<evidence type="ECO:0000259" key="2">
    <source>
        <dbReference type="PROSITE" id="PS50883"/>
    </source>
</evidence>
<dbReference type="InterPro" id="IPR043128">
    <property type="entry name" value="Rev_trsase/Diguanyl_cyclase"/>
</dbReference>
<feature type="transmembrane region" description="Helical" evidence="1">
    <location>
        <begin position="6"/>
        <end position="25"/>
    </location>
</feature>
<dbReference type="Gene3D" id="6.20.270.20">
    <property type="entry name" value="LapD/MoxY periplasmic domain"/>
    <property type="match status" value="1"/>
</dbReference>
<dbReference type="PANTHER" id="PTHR33121:SF79">
    <property type="entry name" value="CYCLIC DI-GMP PHOSPHODIESTERASE PDED-RELATED"/>
    <property type="match status" value="1"/>
</dbReference>